<dbReference type="InterPro" id="IPR028098">
    <property type="entry name" value="Glyco_trans_4-like_N"/>
</dbReference>
<dbReference type="AlphaFoldDB" id="D5ETU5"/>
<dbReference type="KEGG" id="pru:PRU_1757"/>
<reference evidence="3 4" key="1">
    <citation type="journal article" date="2010" name="Microb. Ecol.">
        <title>Comparative genome analysis of Prevotella ruminicola and Prevotella bryantii: insights into their environmental niche.</title>
        <authorList>
            <consortium name="North American Consortium for Rumen Bacteria"/>
            <person name="Purushe J."/>
            <person name="Fouts D.E."/>
            <person name="Morrison M."/>
            <person name="White B.A."/>
            <person name="Mackie R.I."/>
            <person name="Coutinho P.M."/>
            <person name="Henrissat B."/>
            <person name="Nelson K.E."/>
        </authorList>
    </citation>
    <scope>NUCLEOTIDE SEQUENCE [LARGE SCALE GENOMIC DNA]</scope>
    <source>
        <strain evidence="4">ATCC 19189 / JCM 8958 / 23</strain>
    </source>
</reference>
<dbReference type="STRING" id="264731.PRU_1757"/>
<evidence type="ECO:0000313" key="3">
    <source>
        <dbReference type="EMBL" id="ADE83215.1"/>
    </source>
</evidence>
<dbReference type="InterPro" id="IPR050194">
    <property type="entry name" value="Glycosyltransferase_grp1"/>
</dbReference>
<name>D5ETU5_XYLR2</name>
<gene>
    <name evidence="3" type="ordered locus">PRU_1757</name>
</gene>
<protein>
    <submittedName>
        <fullName evidence="3">Glycosyltransferase, group 1 family</fullName>
    </submittedName>
</protein>
<feature type="domain" description="Glycosyltransferase subfamily 4-like N-terminal" evidence="2">
    <location>
        <begin position="12"/>
        <end position="170"/>
    </location>
</feature>
<dbReference type="Pfam" id="PF13439">
    <property type="entry name" value="Glyco_transf_4"/>
    <property type="match status" value="1"/>
</dbReference>
<sequence>MKILFVTVRSDFGGGPRHVDQLVKNLPTDVEIYMSYPKVGDPYAELWKTDKRIKGTIFIPYRSFSVKALLELKRFVKANKIDIIHSHGNGAGMYSRMLKVLYPKVKVVHTYHGISDVYSSILKFYLSKIVGVLLSPLADLYVCVSNGEKQMALDRRFSRSNNTVVIYNGIPAPQYDNKYEALHSPLTIVTLSRFDYQKNMDSMYRIAKHWAGSKDVRFVWVGDGEDKTRLEQLAKEENVPIDFVGFTTEPMKYLLSSDLYLSTSRFEGLPYGLIEAASVGLPIVASNVKGNNEVVKDGYNGFLFENETEAIKLIKNIMADRECYKAMSAASMDFFKSNFTEEKMLNALMDEYEKLIN</sequence>
<dbReference type="Gene3D" id="3.40.50.2000">
    <property type="entry name" value="Glycogen Phosphorylase B"/>
    <property type="match status" value="2"/>
</dbReference>
<dbReference type="eggNOG" id="COG0438">
    <property type="taxonomic scope" value="Bacteria"/>
</dbReference>
<dbReference type="PANTHER" id="PTHR45947:SF3">
    <property type="entry name" value="SULFOQUINOVOSYL TRANSFERASE SQD2"/>
    <property type="match status" value="1"/>
</dbReference>
<dbReference type="Pfam" id="PF00534">
    <property type="entry name" value="Glycos_transf_1"/>
    <property type="match status" value="1"/>
</dbReference>
<evidence type="ECO:0000313" key="4">
    <source>
        <dbReference type="Proteomes" id="UP000000927"/>
    </source>
</evidence>
<dbReference type="InterPro" id="IPR001296">
    <property type="entry name" value="Glyco_trans_1"/>
</dbReference>
<dbReference type="SUPFAM" id="SSF53756">
    <property type="entry name" value="UDP-Glycosyltransferase/glycogen phosphorylase"/>
    <property type="match status" value="1"/>
</dbReference>
<accession>D5ETU5</accession>
<proteinExistence type="predicted"/>
<dbReference type="GO" id="GO:0016757">
    <property type="term" value="F:glycosyltransferase activity"/>
    <property type="evidence" value="ECO:0007669"/>
    <property type="project" value="InterPro"/>
</dbReference>
<dbReference type="RefSeq" id="WP_013065201.1">
    <property type="nucleotide sequence ID" value="NC_014033.1"/>
</dbReference>
<dbReference type="Proteomes" id="UP000000927">
    <property type="component" value="Chromosome"/>
</dbReference>
<feature type="domain" description="Glycosyl transferase family 1" evidence="1">
    <location>
        <begin position="178"/>
        <end position="330"/>
    </location>
</feature>
<organism evidence="3 4">
    <name type="scientific">Xylanibacter ruminicola (strain ATCC 19189 / DSM 19721 / CIP 105475 / JCM 8958 / 23)</name>
    <name type="common">Prevotella ruminicola</name>
    <dbReference type="NCBI Taxonomy" id="264731"/>
    <lineage>
        <taxon>Bacteria</taxon>
        <taxon>Pseudomonadati</taxon>
        <taxon>Bacteroidota</taxon>
        <taxon>Bacteroidia</taxon>
        <taxon>Bacteroidales</taxon>
        <taxon>Prevotellaceae</taxon>
        <taxon>Xylanibacter</taxon>
    </lineage>
</organism>
<keyword evidence="4" id="KW-1185">Reference proteome</keyword>
<evidence type="ECO:0000259" key="2">
    <source>
        <dbReference type="Pfam" id="PF13439"/>
    </source>
</evidence>
<evidence type="ECO:0000259" key="1">
    <source>
        <dbReference type="Pfam" id="PF00534"/>
    </source>
</evidence>
<dbReference type="PANTHER" id="PTHR45947">
    <property type="entry name" value="SULFOQUINOVOSYL TRANSFERASE SQD2"/>
    <property type="match status" value="1"/>
</dbReference>
<dbReference type="EMBL" id="CP002006">
    <property type="protein sequence ID" value="ADE83215.1"/>
    <property type="molecule type" value="Genomic_DNA"/>
</dbReference>
<dbReference type="HOGENOM" id="CLU_009583_0_1_10"/>
<dbReference type="GeneID" id="31501312"/>
<dbReference type="CAZy" id="GT4">
    <property type="family name" value="Glycosyltransferase Family 4"/>
</dbReference>